<evidence type="ECO:0000256" key="1">
    <source>
        <dbReference type="ARBA" id="ARBA00004651"/>
    </source>
</evidence>
<dbReference type="GO" id="GO:0005886">
    <property type="term" value="C:plasma membrane"/>
    <property type="evidence" value="ECO:0007669"/>
    <property type="project" value="UniProtKB-SubCell"/>
</dbReference>
<dbReference type="PANTHER" id="PTHR30213:SF0">
    <property type="entry name" value="UPF0761 MEMBRANE PROTEIN YIHY"/>
    <property type="match status" value="1"/>
</dbReference>
<evidence type="ECO:0000256" key="7">
    <source>
        <dbReference type="SAM" id="Phobius"/>
    </source>
</evidence>
<feature type="compositionally biased region" description="Polar residues" evidence="6">
    <location>
        <begin position="18"/>
        <end position="37"/>
    </location>
</feature>
<dbReference type="eggNOG" id="COG1295">
    <property type="taxonomic scope" value="Bacteria"/>
</dbReference>
<feature type="transmembrane region" description="Helical" evidence="7">
    <location>
        <begin position="327"/>
        <end position="346"/>
    </location>
</feature>
<name>E8X240_GRATM</name>
<evidence type="ECO:0000313" key="8">
    <source>
        <dbReference type="EMBL" id="ADW70283.1"/>
    </source>
</evidence>
<dbReference type="Pfam" id="PF03631">
    <property type="entry name" value="Virul_fac_BrkB"/>
    <property type="match status" value="1"/>
</dbReference>
<sequence>MDAKTTLWIHRTVNPHLSNSNAAPENLMSPTPGNTSAKLDPSHSDAAPVDPKDHRVGATHPLEQHIWDRVSSTPLHNLWDFQGASPLAIAKRTFHSFNEDNLLSRAAELGYYFLFALFPTLITASAILGLVVRNSTLYLKLLNYLALVVPADAFKLVLETFTQTTTHSSGSKLIFGLAAGLWSASVGFSAIQDTLNIVYKVKETRPYWKVKGAAILVTVLLSIIVILILGSMFTGSFVAHWLYTHIAQHQLALAVNVIVRFIAWSCAALLCVLLFAVIYYFAPDVKNKHWRWFTPGAAVGIGGWVLASVILRVYLHYFNSYSVTYGSLGAVIILLTWFYMTGLMLLTGAEMNSEIEAAAAECCLKAEGKIPEQATTDASAPIRKSA</sequence>
<evidence type="ECO:0000256" key="5">
    <source>
        <dbReference type="ARBA" id="ARBA00023136"/>
    </source>
</evidence>
<dbReference type="PaxDb" id="1198114-AciX9_3272"/>
<accession>E8X240</accession>
<feature type="transmembrane region" description="Helical" evidence="7">
    <location>
        <begin position="293"/>
        <end position="315"/>
    </location>
</feature>
<keyword evidence="9" id="KW-1185">Reference proteome</keyword>
<evidence type="ECO:0000256" key="2">
    <source>
        <dbReference type="ARBA" id="ARBA00022475"/>
    </source>
</evidence>
<feature type="transmembrane region" description="Helical" evidence="7">
    <location>
        <begin position="173"/>
        <end position="191"/>
    </location>
</feature>
<evidence type="ECO:0000256" key="6">
    <source>
        <dbReference type="SAM" id="MobiDB-lite"/>
    </source>
</evidence>
<protein>
    <submittedName>
        <fullName evidence="8">Ribonuclease BN</fullName>
    </submittedName>
</protein>
<dbReference type="PANTHER" id="PTHR30213">
    <property type="entry name" value="INNER MEMBRANE PROTEIN YHJD"/>
    <property type="match status" value="1"/>
</dbReference>
<keyword evidence="4 7" id="KW-1133">Transmembrane helix</keyword>
<dbReference type="HOGENOM" id="CLU_045539_0_1_0"/>
<dbReference type="InterPro" id="IPR017039">
    <property type="entry name" value="Virul_fac_BrkB"/>
</dbReference>
<organism evidence="9">
    <name type="scientific">Granulicella tundricola (strain ATCC BAA-1859 / DSM 23138 / MP5ACTX9)</name>
    <dbReference type="NCBI Taxonomy" id="1198114"/>
    <lineage>
        <taxon>Bacteria</taxon>
        <taxon>Pseudomonadati</taxon>
        <taxon>Acidobacteriota</taxon>
        <taxon>Terriglobia</taxon>
        <taxon>Terriglobales</taxon>
        <taxon>Acidobacteriaceae</taxon>
        <taxon>Granulicella</taxon>
    </lineage>
</organism>
<evidence type="ECO:0000313" key="9">
    <source>
        <dbReference type="Proteomes" id="UP000000343"/>
    </source>
</evidence>
<feature type="transmembrane region" description="Helical" evidence="7">
    <location>
        <begin position="212"/>
        <end position="241"/>
    </location>
</feature>
<dbReference type="NCBIfam" id="TIGR00765">
    <property type="entry name" value="yihY_not_rbn"/>
    <property type="match status" value="1"/>
</dbReference>
<dbReference type="AlphaFoldDB" id="E8X240"/>
<feature type="transmembrane region" description="Helical" evidence="7">
    <location>
        <begin position="261"/>
        <end position="281"/>
    </location>
</feature>
<keyword evidence="5 7" id="KW-0472">Membrane</keyword>
<keyword evidence="2" id="KW-1003">Cell membrane</keyword>
<gene>
    <name evidence="8" type="ordered locus">AciX9_3272</name>
</gene>
<keyword evidence="3 7" id="KW-0812">Transmembrane</keyword>
<evidence type="ECO:0000256" key="3">
    <source>
        <dbReference type="ARBA" id="ARBA00022692"/>
    </source>
</evidence>
<proteinExistence type="predicted"/>
<evidence type="ECO:0000256" key="4">
    <source>
        <dbReference type="ARBA" id="ARBA00022989"/>
    </source>
</evidence>
<feature type="transmembrane region" description="Helical" evidence="7">
    <location>
        <begin position="109"/>
        <end position="132"/>
    </location>
</feature>
<feature type="region of interest" description="Disordered" evidence="6">
    <location>
        <begin position="18"/>
        <end position="51"/>
    </location>
</feature>
<dbReference type="EMBL" id="CP002480">
    <property type="protein sequence ID" value="ADW70283.1"/>
    <property type="molecule type" value="Genomic_DNA"/>
</dbReference>
<dbReference type="STRING" id="1198114.AciX9_3272"/>
<dbReference type="Proteomes" id="UP000000343">
    <property type="component" value="Chromosome"/>
</dbReference>
<reference evidence="9" key="1">
    <citation type="submission" date="2011-01" db="EMBL/GenBank/DDBJ databases">
        <title>Complete sequence of chromosome of Acidobacterium sp. MP5ACTX9.</title>
        <authorList>
            <consortium name="US DOE Joint Genome Institute"/>
            <person name="Lucas S."/>
            <person name="Copeland A."/>
            <person name="Lapidus A."/>
            <person name="Cheng J.-F."/>
            <person name="Goodwin L."/>
            <person name="Pitluck S."/>
            <person name="Teshima H."/>
            <person name="Detter J.C."/>
            <person name="Han C."/>
            <person name="Tapia R."/>
            <person name="Land M."/>
            <person name="Hauser L."/>
            <person name="Kyrpides N."/>
            <person name="Ivanova N."/>
            <person name="Ovchinnikova G."/>
            <person name="Pagani I."/>
            <person name="Rawat S.R."/>
            <person name="Mannisto M."/>
            <person name="Haggblom M.M."/>
            <person name="Woyke T."/>
        </authorList>
    </citation>
    <scope>NUCLEOTIDE SEQUENCE [LARGE SCALE GENOMIC DNA]</scope>
    <source>
        <strain evidence="9">MP5ACTX9</strain>
    </source>
</reference>
<dbReference type="KEGG" id="acm:AciX9_3272"/>
<comment type="subcellular location">
    <subcellularLocation>
        <location evidence="1">Cell membrane</location>
        <topology evidence="1">Multi-pass membrane protein</topology>
    </subcellularLocation>
</comment>